<dbReference type="VEuPathDB" id="FungiDB:I7I52_09686"/>
<gene>
    <name evidence="2" type="ORF">I7I52_09686</name>
</gene>
<keyword evidence="1" id="KW-0812">Transmembrane</keyword>
<evidence type="ECO:0000313" key="2">
    <source>
        <dbReference type="EMBL" id="KAG5299388.1"/>
    </source>
</evidence>
<evidence type="ECO:0000256" key="1">
    <source>
        <dbReference type="SAM" id="Phobius"/>
    </source>
</evidence>
<proteinExistence type="predicted"/>
<name>A0A8H8D4E3_AJECA</name>
<dbReference type="EMBL" id="JAEVHI010000002">
    <property type="protein sequence ID" value="KAG5299388.1"/>
    <property type="molecule type" value="Genomic_DNA"/>
</dbReference>
<sequence>MQDAALQVAVDCTALFYYSLSCSTTCNNSNVQLNRCYYFRKLCMEARPLTYHARLMARPRRGFFFFFFFFFFGLLLGWEGRVEERGARE</sequence>
<keyword evidence="1" id="KW-1133">Transmembrane helix</keyword>
<dbReference type="AlphaFoldDB" id="A0A8H8D4E3"/>
<dbReference type="Proteomes" id="UP000670092">
    <property type="component" value="Unassembled WGS sequence"/>
</dbReference>
<comment type="caution">
    <text evidence="2">The sequence shown here is derived from an EMBL/GenBank/DDBJ whole genome shotgun (WGS) entry which is preliminary data.</text>
</comment>
<accession>A0A8H8D4E3</accession>
<reference evidence="2 3" key="1">
    <citation type="submission" date="2021-01" db="EMBL/GenBank/DDBJ databases">
        <title>Chromosome-level genome assembly of a human fungal pathogen reveals clustering of transcriptionally co-regulated genes.</title>
        <authorList>
            <person name="Voorhies M."/>
            <person name="Cohen S."/>
            <person name="Shea T.P."/>
            <person name="Petrus S."/>
            <person name="Munoz J.F."/>
            <person name="Poplawski S."/>
            <person name="Goldman W.E."/>
            <person name="Michael T."/>
            <person name="Cuomo C.A."/>
            <person name="Sil A."/>
            <person name="Beyhan S."/>
        </authorList>
    </citation>
    <scope>NUCLEOTIDE SEQUENCE [LARGE SCALE GENOMIC DNA]</scope>
    <source>
        <strain evidence="2 3">G184AR</strain>
    </source>
</reference>
<evidence type="ECO:0000313" key="3">
    <source>
        <dbReference type="Proteomes" id="UP000670092"/>
    </source>
</evidence>
<feature type="transmembrane region" description="Helical" evidence="1">
    <location>
        <begin position="62"/>
        <end position="78"/>
    </location>
</feature>
<keyword evidence="1" id="KW-0472">Membrane</keyword>
<protein>
    <submittedName>
        <fullName evidence="2">Uncharacterized protein</fullName>
    </submittedName>
</protein>
<organism evidence="2 3">
    <name type="scientific">Ajellomyces capsulatus</name>
    <name type="common">Darling's disease fungus</name>
    <name type="synonym">Histoplasma capsulatum</name>
    <dbReference type="NCBI Taxonomy" id="5037"/>
    <lineage>
        <taxon>Eukaryota</taxon>
        <taxon>Fungi</taxon>
        <taxon>Dikarya</taxon>
        <taxon>Ascomycota</taxon>
        <taxon>Pezizomycotina</taxon>
        <taxon>Eurotiomycetes</taxon>
        <taxon>Eurotiomycetidae</taxon>
        <taxon>Onygenales</taxon>
        <taxon>Ajellomycetaceae</taxon>
        <taxon>Histoplasma</taxon>
    </lineage>
</organism>